<dbReference type="InterPro" id="IPR005105">
    <property type="entry name" value="GlnD_Uridyltrans_N"/>
</dbReference>
<comment type="caution">
    <text evidence="7">Lacks conserved residue(s) required for the propagation of feature annotation.</text>
</comment>
<evidence type="ECO:0000256" key="6">
    <source>
        <dbReference type="ARBA" id="ARBA00023268"/>
    </source>
</evidence>
<dbReference type="NCBIfam" id="NF002895">
    <property type="entry name" value="PRK03381.1"/>
    <property type="match status" value="1"/>
</dbReference>
<comment type="function">
    <text evidence="7">Modifies, by uridylylation and deuridylylation, the PII regulatory proteins (GlnB and homologs), in response to the nitrogen status of the cell that GlnD senses through the glutamine level. Under low glutamine levels, catalyzes the conversion of the PII proteins and UTP to PII-UMP and PPi, while under higher glutamine levels, GlnD hydrolyzes PII-UMP to PII and UMP (deuridylylation). Thus, controls uridylylation state and activity of the PII proteins, and plays an important role in the regulation of nitrogen metabolism.</text>
</comment>
<organism evidence="8 9">
    <name type="scientific">Mycobacterium heckeshornense</name>
    <dbReference type="NCBI Taxonomy" id="110505"/>
    <lineage>
        <taxon>Bacteria</taxon>
        <taxon>Bacillati</taxon>
        <taxon>Actinomycetota</taxon>
        <taxon>Actinomycetes</taxon>
        <taxon>Mycobacteriales</taxon>
        <taxon>Mycobacteriaceae</taxon>
        <taxon>Mycobacterium</taxon>
    </lineage>
</organism>
<dbReference type="PANTHER" id="PTHR47320:SF1">
    <property type="entry name" value="BIFUNCTIONAL URIDYLYLTRANSFERASE_URIDYLYL-REMOVING ENZYME"/>
    <property type="match status" value="1"/>
</dbReference>
<dbReference type="RefSeq" id="WP_071700240.1">
    <property type="nucleotide sequence ID" value="NZ_AP024237.1"/>
</dbReference>
<reference evidence="8 9" key="1">
    <citation type="submission" date="2020-12" db="EMBL/GenBank/DDBJ databases">
        <title>Complete genome sequence of Mycobacterium heckeshornense JCM 15655T, closely related to a pathogenic non-tuberculous mycobacterial species Mycobacterium xenopi.</title>
        <authorList>
            <person name="Yoshida M."/>
            <person name="Fukano H."/>
            <person name="Asakura T."/>
            <person name="Suzuki M."/>
            <person name="Hoshino Y."/>
        </authorList>
    </citation>
    <scope>NUCLEOTIDE SEQUENCE [LARGE SCALE GENOMIC DNA]</scope>
    <source>
        <strain evidence="8 9">JCM 15655</strain>
    </source>
</reference>
<dbReference type="PROSITE" id="PS51831">
    <property type="entry name" value="HD"/>
    <property type="match status" value="1"/>
</dbReference>
<dbReference type="Gene3D" id="3.30.460.10">
    <property type="entry name" value="Beta Polymerase, domain 2"/>
    <property type="match status" value="1"/>
</dbReference>
<keyword evidence="1 7" id="KW-0808">Transferase</keyword>
<keyword evidence="2 7" id="KW-0548">Nucleotidyltransferase</keyword>
<dbReference type="EC" id="2.7.7.59" evidence="7"/>
<dbReference type="EC" id="3.1.4.-" evidence="7"/>
<accession>A0A2G8BAF2</accession>
<name>A0A2G8BAF2_9MYCO</name>
<dbReference type="InterPro" id="IPR006674">
    <property type="entry name" value="HD_domain"/>
</dbReference>
<dbReference type="NCBIfam" id="TIGR01693">
    <property type="entry name" value="UTase_glnD"/>
    <property type="match status" value="1"/>
</dbReference>
<dbReference type="SUPFAM" id="SSF109604">
    <property type="entry name" value="HD-domain/PDEase-like"/>
    <property type="match status" value="1"/>
</dbReference>
<comment type="activity regulation">
    <text evidence="7">Uridylyltransferase (UTase) activity is inhibited by glutamine, while glutamine activates uridylyl-removing (UR) activity.</text>
</comment>
<keyword evidence="4 7" id="KW-0378">Hydrolase</keyword>
<sequence>MRPRRLGAVPDSRWEGTAAGSACPATDLVAARERLLARGPRDHNAAALRRAWQELHESWLTTKAAQIGVTQHSGFAIVATGSLGRRELLPHSDLDLMLLHNNMPADVVGRVADLLWYPLWDANIRLDHCVRTVAEALQIAGADISSGLAMLEARHIAGDLALSAHLVDGVRRQWRSGIRSRFGELVEATRARWQRTGEIAHRVEPDLKFGRGGLRDIQLLDGLAIAQLADRQAIRTPEVPAGSVDHARRALVDVRTELHRVSGRGHDVLLAQYADDISSALQLGDRFDLARMLSDAGRTISYHVDAALRTAANSLPRRGMSALRRRRRRPLDEGVVEYAGEVVLARDARPERDPGLLLRVAAASAVSGLPIAAATLSRLADAAPELPAPWPPEMLDDLLVLLSAGPTTISTIESLDRVGLWARVLPEWTAVRDLPPRDVIHTWTVDRHLVETAVQASAFTTRVARPDLLILGALLHDIGKGRGSDHSMIGAELATAIGTRLGMWQADVAMLAKLVRHHLLLVKTATRRDLKDPQTIAAVADAVGGDPVLLDVLHAMTEADALATGPGVWGDWKASLVGELVRRCHIVMAGERLPQPDPIDPEYLSRAGDHGVHVEVRQGDGARYHVVMIAPDQRGLLSKAAGVLALNSLRVHSAAVNVHQGAAINEFVVSPLFGTPAAAELLRQQLVAALAGDLDILGMLNRREADEDSRPVGEVLTGVPAHRPTAPPRILWFGGTPDHLVVEIRTSDRTGLLALLTGALERAGADIVWAKVTTLGSMVDDVFCVRSSIDAAEDHAHVQTAVERELIAVLETTVVDRSVDYAY</sequence>
<comment type="catalytic activity">
    <reaction evidence="7">
        <text>[protein-PII]-uridylyl-L-tyrosine + H2O = [protein-PII]-L-tyrosine + UMP + H(+)</text>
        <dbReference type="Rhea" id="RHEA:48600"/>
        <dbReference type="Rhea" id="RHEA-COMP:12147"/>
        <dbReference type="Rhea" id="RHEA-COMP:12148"/>
        <dbReference type="ChEBI" id="CHEBI:15377"/>
        <dbReference type="ChEBI" id="CHEBI:15378"/>
        <dbReference type="ChEBI" id="CHEBI:46858"/>
        <dbReference type="ChEBI" id="CHEBI:57865"/>
        <dbReference type="ChEBI" id="CHEBI:90602"/>
    </reaction>
</comment>
<dbReference type="InterPro" id="IPR043519">
    <property type="entry name" value="NT_sf"/>
</dbReference>
<dbReference type="PIRSF" id="PIRSF006288">
    <property type="entry name" value="PII_uridyltransf"/>
    <property type="match status" value="1"/>
</dbReference>
<dbReference type="Pfam" id="PF01966">
    <property type="entry name" value="HD"/>
    <property type="match status" value="1"/>
</dbReference>
<comment type="cofactor">
    <cofactor evidence="7">
        <name>Mg(2+)</name>
        <dbReference type="ChEBI" id="CHEBI:18420"/>
    </cofactor>
</comment>
<dbReference type="PROSITE" id="PS51671">
    <property type="entry name" value="ACT"/>
    <property type="match status" value="2"/>
</dbReference>
<evidence type="ECO:0000256" key="7">
    <source>
        <dbReference type="HAMAP-Rule" id="MF_00277"/>
    </source>
</evidence>
<dbReference type="InterPro" id="IPR003607">
    <property type="entry name" value="HD/PDEase_dom"/>
</dbReference>
<dbReference type="InterPro" id="IPR045865">
    <property type="entry name" value="ACT-like_dom_sf"/>
</dbReference>
<dbReference type="CDD" id="cd05401">
    <property type="entry name" value="NT_GlnE_GlnD_like"/>
    <property type="match status" value="1"/>
</dbReference>
<protein>
    <recommendedName>
        <fullName evidence="7">Bifunctional uridylyltransferase/uridylyl-removing enzyme</fullName>
        <shortName evidence="7">UTase/UR</shortName>
    </recommendedName>
    <alternativeName>
        <fullName evidence="7">Bifunctional [protein-PII] modification enzyme</fullName>
    </alternativeName>
    <alternativeName>
        <fullName evidence="7">Bifunctional nitrogen sensor protein</fullName>
    </alternativeName>
    <domain>
        <recommendedName>
            <fullName evidence="7">[Protein-PII] uridylyltransferase</fullName>
            <shortName evidence="7">PII uridylyltransferase</shortName>
            <shortName evidence="7">UTase</shortName>
            <ecNumber evidence="7">2.7.7.59</ecNumber>
        </recommendedName>
    </domain>
    <domain>
        <recommendedName>
            <fullName evidence="7">[Protein-PII]-UMP uridylyl-removing enzyme</fullName>
            <shortName evidence="7">UR</shortName>
            <ecNumber evidence="7">3.1.4.-</ecNumber>
        </recommendedName>
    </domain>
</protein>
<evidence type="ECO:0000313" key="8">
    <source>
        <dbReference type="EMBL" id="BCO36989.1"/>
    </source>
</evidence>
<dbReference type="EMBL" id="AP024237">
    <property type="protein sequence ID" value="BCO36989.1"/>
    <property type="molecule type" value="Genomic_DNA"/>
</dbReference>
<keyword evidence="6 7" id="KW-0511">Multifunctional enzyme</keyword>
<evidence type="ECO:0000256" key="4">
    <source>
        <dbReference type="ARBA" id="ARBA00022801"/>
    </source>
</evidence>
<dbReference type="Proteomes" id="UP000595446">
    <property type="component" value="Chromosome"/>
</dbReference>
<dbReference type="SUPFAM" id="SSF81301">
    <property type="entry name" value="Nucleotidyltransferase"/>
    <property type="match status" value="1"/>
</dbReference>
<evidence type="ECO:0000313" key="9">
    <source>
        <dbReference type="Proteomes" id="UP000595446"/>
    </source>
</evidence>
<proteinExistence type="inferred from homology"/>
<dbReference type="PANTHER" id="PTHR47320">
    <property type="entry name" value="BIFUNCTIONAL URIDYLYLTRANSFERASE/URIDYLYL-REMOVING ENZYME"/>
    <property type="match status" value="1"/>
</dbReference>
<dbReference type="SUPFAM" id="SSF55021">
    <property type="entry name" value="ACT-like"/>
    <property type="match status" value="1"/>
</dbReference>
<keyword evidence="5 7" id="KW-0460">Magnesium</keyword>
<dbReference type="InterPro" id="IPR002912">
    <property type="entry name" value="ACT_dom"/>
</dbReference>
<evidence type="ECO:0000256" key="3">
    <source>
        <dbReference type="ARBA" id="ARBA00022737"/>
    </source>
</evidence>
<dbReference type="Pfam" id="PF08335">
    <property type="entry name" value="GlnD_UR_UTase"/>
    <property type="match status" value="1"/>
</dbReference>
<evidence type="ECO:0000256" key="1">
    <source>
        <dbReference type="ARBA" id="ARBA00022679"/>
    </source>
</evidence>
<dbReference type="Gene3D" id="1.10.3090.10">
    <property type="entry name" value="cca-adding enzyme, domain 2"/>
    <property type="match status" value="1"/>
</dbReference>
<evidence type="ECO:0000256" key="5">
    <source>
        <dbReference type="ARBA" id="ARBA00022842"/>
    </source>
</evidence>
<gene>
    <name evidence="7 8" type="primary">glnD</name>
    <name evidence="8" type="ORF">MHEC_34220</name>
</gene>
<keyword evidence="9" id="KW-1185">Reference proteome</keyword>
<dbReference type="InterPro" id="IPR010043">
    <property type="entry name" value="UTase/UR"/>
</dbReference>
<dbReference type="Pfam" id="PF03445">
    <property type="entry name" value="DUF294"/>
    <property type="match status" value="1"/>
</dbReference>
<dbReference type="CDD" id="cd00077">
    <property type="entry name" value="HDc"/>
    <property type="match status" value="1"/>
</dbReference>
<dbReference type="CDD" id="cd04873">
    <property type="entry name" value="ACT_UUR-ACR-like"/>
    <property type="match status" value="2"/>
</dbReference>
<dbReference type="AlphaFoldDB" id="A0A2G8BAF2"/>
<dbReference type="InterPro" id="IPR013546">
    <property type="entry name" value="PII_UdlTrfase/GS_AdlTrfase"/>
</dbReference>
<dbReference type="HAMAP" id="MF_00277">
    <property type="entry name" value="PII_uridylyl_transf"/>
    <property type="match status" value="1"/>
</dbReference>
<comment type="similarity">
    <text evidence="7">Belongs to the GlnD family.</text>
</comment>
<dbReference type="GO" id="GO:0006808">
    <property type="term" value="P:regulation of nitrogen utilization"/>
    <property type="evidence" value="ECO:0007669"/>
    <property type="project" value="UniProtKB-UniRule"/>
</dbReference>
<comment type="catalytic activity">
    <reaction evidence="7">
        <text>[protein-PII]-L-tyrosine + UTP = [protein-PII]-uridylyl-L-tyrosine + diphosphate</text>
        <dbReference type="Rhea" id="RHEA:13673"/>
        <dbReference type="Rhea" id="RHEA-COMP:12147"/>
        <dbReference type="Rhea" id="RHEA-COMP:12148"/>
        <dbReference type="ChEBI" id="CHEBI:33019"/>
        <dbReference type="ChEBI" id="CHEBI:46398"/>
        <dbReference type="ChEBI" id="CHEBI:46858"/>
        <dbReference type="ChEBI" id="CHEBI:90602"/>
        <dbReference type="EC" id="2.7.7.59"/>
    </reaction>
</comment>
<comment type="domain">
    <text evidence="7">Has four distinct domains: an N-terminal nucleotidyltransferase (NT) domain responsible for UTase activity, a central HD domain that encodes UR activity, and two C-terminal ACT domains that seem to have a role in glutamine sensing.</text>
</comment>
<dbReference type="GO" id="GO:0008081">
    <property type="term" value="F:phosphoric diester hydrolase activity"/>
    <property type="evidence" value="ECO:0007669"/>
    <property type="project" value="UniProtKB-UniRule"/>
</dbReference>
<feature type="region of interest" description="Uridylyltransferase" evidence="7">
    <location>
        <begin position="1"/>
        <end position="330"/>
    </location>
</feature>
<keyword evidence="3" id="KW-0677">Repeat</keyword>
<dbReference type="GO" id="GO:0008773">
    <property type="term" value="F:[protein-PII] uridylyltransferase activity"/>
    <property type="evidence" value="ECO:0007669"/>
    <property type="project" value="UniProtKB-UniRule"/>
</dbReference>
<dbReference type="SMART" id="SM00471">
    <property type="entry name" value="HDc"/>
    <property type="match status" value="1"/>
</dbReference>
<evidence type="ECO:0000256" key="2">
    <source>
        <dbReference type="ARBA" id="ARBA00022695"/>
    </source>
</evidence>